<dbReference type="Proteomes" id="UP001153269">
    <property type="component" value="Unassembled WGS sequence"/>
</dbReference>
<name>A0A9N7UKW9_PLEPL</name>
<dbReference type="AlphaFoldDB" id="A0A9N7UKW9"/>
<comment type="caution">
    <text evidence="1">The sequence shown here is derived from an EMBL/GenBank/DDBJ whole genome shotgun (WGS) entry which is preliminary data.</text>
</comment>
<proteinExistence type="predicted"/>
<keyword evidence="2" id="KW-1185">Reference proteome</keyword>
<evidence type="ECO:0000313" key="2">
    <source>
        <dbReference type="Proteomes" id="UP001153269"/>
    </source>
</evidence>
<dbReference type="EMBL" id="CADEAL010001448">
    <property type="protein sequence ID" value="CAB1432565.1"/>
    <property type="molecule type" value="Genomic_DNA"/>
</dbReference>
<organism evidence="1 2">
    <name type="scientific">Pleuronectes platessa</name>
    <name type="common">European plaice</name>
    <dbReference type="NCBI Taxonomy" id="8262"/>
    <lineage>
        <taxon>Eukaryota</taxon>
        <taxon>Metazoa</taxon>
        <taxon>Chordata</taxon>
        <taxon>Craniata</taxon>
        <taxon>Vertebrata</taxon>
        <taxon>Euteleostomi</taxon>
        <taxon>Actinopterygii</taxon>
        <taxon>Neopterygii</taxon>
        <taxon>Teleostei</taxon>
        <taxon>Neoteleostei</taxon>
        <taxon>Acanthomorphata</taxon>
        <taxon>Carangaria</taxon>
        <taxon>Pleuronectiformes</taxon>
        <taxon>Pleuronectoidei</taxon>
        <taxon>Pleuronectidae</taxon>
        <taxon>Pleuronectes</taxon>
    </lineage>
</organism>
<evidence type="ECO:0000313" key="1">
    <source>
        <dbReference type="EMBL" id="CAB1432565.1"/>
    </source>
</evidence>
<gene>
    <name evidence="1" type="ORF">PLEPLA_LOCUS20647</name>
</gene>
<protein>
    <submittedName>
        <fullName evidence="1">Uncharacterized protein</fullName>
    </submittedName>
</protein>
<sequence>MDDWAAAVRTRVLNVNHSDPVEKVYVLMLRFTGGSQRSSPGGGVLHFVLSAEECQLMPGGRDNLTYTGALWSVRSAGRQEHTSPAPVRRRFNFLLRLIVSATGAGNHQELISREDEWRRREKVLSVSPSPETENQMEDVL</sequence>
<accession>A0A9N7UKW9</accession>
<reference evidence="1" key="1">
    <citation type="submission" date="2020-03" db="EMBL/GenBank/DDBJ databases">
        <authorList>
            <person name="Weist P."/>
        </authorList>
    </citation>
    <scope>NUCLEOTIDE SEQUENCE</scope>
</reference>